<sequence>MLLFYNNVAINVTITGTNSKSRYRCYDNSKFTLYFCRLGLVIQAFAMTSLFRHVQKNKIV</sequence>
<organism evidence="1">
    <name type="scientific">Cecarria obtusifolia</name>
    <dbReference type="NCBI Taxonomy" id="364664"/>
    <lineage>
        <taxon>Eukaryota</taxon>
        <taxon>Viridiplantae</taxon>
        <taxon>Streptophyta</taxon>
        <taxon>Embryophyta</taxon>
        <taxon>Tracheophyta</taxon>
        <taxon>Spermatophyta</taxon>
        <taxon>Magnoliopsida</taxon>
        <taxon>eudicotyledons</taxon>
        <taxon>Gunneridae</taxon>
        <taxon>Pentapetalae</taxon>
        <taxon>Santalales</taxon>
        <taxon>Loranthaceae</taxon>
        <taxon>Lorantheae</taxon>
        <taxon>Loranthinae</taxon>
        <taxon>Cecarria</taxon>
    </lineage>
</organism>
<dbReference type="RefSeq" id="YP_010214091.1">
    <property type="nucleotide sequence ID" value="NC_058859.1"/>
</dbReference>
<geneLocation type="chloroplast" evidence="1"/>
<keyword evidence="1" id="KW-0934">Plastid</keyword>
<gene>
    <name evidence="1" type="primary">psaI</name>
    <name evidence="1" type="ORF">CecObtCP027</name>
</gene>
<dbReference type="GeneID" id="68658099"/>
<protein>
    <submittedName>
        <fullName evidence="1">Photosystem I subunit VIII</fullName>
    </submittedName>
</protein>
<name>A0A8K1HLC6_9MAGN</name>
<accession>A0A8K1HLC6</accession>
<proteinExistence type="predicted"/>
<keyword evidence="1" id="KW-0150">Chloroplast</keyword>
<dbReference type="EMBL" id="MT987627">
    <property type="protein sequence ID" value="UBN07816.1"/>
    <property type="molecule type" value="Genomic_DNA"/>
</dbReference>
<evidence type="ECO:0000313" key="1">
    <source>
        <dbReference type="EMBL" id="UBN07816.1"/>
    </source>
</evidence>
<dbReference type="AlphaFoldDB" id="A0A8K1HLC6"/>
<reference evidence="1" key="1">
    <citation type="journal article" date="2021" name="Syst. Bot.">
        <title>Examining the Needle in the Haystack: Evolutionary Relationships in the Mistletoe Genus Loranthus (Loranthaceae).</title>
        <authorList>
            <person name="Nickrent D.L."/>
            <person name="Su H.-J."/>
            <person name="Lin R.-Z."/>
            <person name="Devkota M.P."/>
            <person name="Hu J.-M."/>
            <person name="Glatzel G."/>
        </authorList>
    </citation>
    <scope>NUCLEOTIDE SEQUENCE</scope>
</reference>